<reference evidence="1 2" key="1">
    <citation type="journal article" date="2020" name="ISME J.">
        <title>Uncovering the hidden diversity of litter-decomposition mechanisms in mushroom-forming fungi.</title>
        <authorList>
            <person name="Floudas D."/>
            <person name="Bentzer J."/>
            <person name="Ahren D."/>
            <person name="Johansson T."/>
            <person name="Persson P."/>
            <person name="Tunlid A."/>
        </authorList>
    </citation>
    <scope>NUCLEOTIDE SEQUENCE [LARGE SCALE GENOMIC DNA]</scope>
    <source>
        <strain evidence="1 2">CBS 101986</strain>
    </source>
</reference>
<comment type="caution">
    <text evidence="1">The sequence shown here is derived from an EMBL/GenBank/DDBJ whole genome shotgun (WGS) entry which is preliminary data.</text>
</comment>
<name>A0A8H5BE27_9AGAR</name>
<protein>
    <submittedName>
        <fullName evidence="1">Uncharacterized protein</fullName>
    </submittedName>
</protein>
<organism evidence="1 2">
    <name type="scientific">Psilocybe cf. subviscida</name>
    <dbReference type="NCBI Taxonomy" id="2480587"/>
    <lineage>
        <taxon>Eukaryota</taxon>
        <taxon>Fungi</taxon>
        <taxon>Dikarya</taxon>
        <taxon>Basidiomycota</taxon>
        <taxon>Agaricomycotina</taxon>
        <taxon>Agaricomycetes</taxon>
        <taxon>Agaricomycetidae</taxon>
        <taxon>Agaricales</taxon>
        <taxon>Agaricineae</taxon>
        <taxon>Strophariaceae</taxon>
        <taxon>Psilocybe</taxon>
    </lineage>
</organism>
<accession>A0A8H5BE27</accession>
<dbReference type="SUPFAM" id="SSF63829">
    <property type="entry name" value="Calcium-dependent phosphotriesterase"/>
    <property type="match status" value="1"/>
</dbReference>
<dbReference type="Proteomes" id="UP000567179">
    <property type="component" value="Unassembled WGS sequence"/>
</dbReference>
<dbReference type="EMBL" id="JAACJJ010000028">
    <property type="protein sequence ID" value="KAF5321602.1"/>
    <property type="molecule type" value="Genomic_DNA"/>
</dbReference>
<dbReference type="AlphaFoldDB" id="A0A8H5BE27"/>
<dbReference type="OrthoDB" id="65569at2759"/>
<proteinExistence type="predicted"/>
<keyword evidence="2" id="KW-1185">Reference proteome</keyword>
<evidence type="ECO:0000313" key="1">
    <source>
        <dbReference type="EMBL" id="KAF5321602.1"/>
    </source>
</evidence>
<sequence>MSPHTCMAVINNDQLLYLSNGKIHLYLEDFNTWHIFESDVPSHMICVDKGKGMYKMDVNKEIWEYNTAKSRWINISIDGNPDSERSETQSILASNGQIYQLQVDGAIWVYDAPAGKWETLDPKSQKKRCIAADGIGKLYQLHMNGSIWQYNGPRVKGWTIVDNPCITNKLVAGAGGAYLTHADGATFKFDDGRKAWDCIDRNALMLQNAVGRAGLFQRHKDKVLRYSGNAGVWTPVPNDPTDDLVVGDSTVYVKHPDGRVSKYRNSPCNWFKLPPVP</sequence>
<evidence type="ECO:0000313" key="2">
    <source>
        <dbReference type="Proteomes" id="UP000567179"/>
    </source>
</evidence>
<gene>
    <name evidence="1" type="ORF">D9619_000287</name>
</gene>